<keyword evidence="1 2" id="KW-0238">DNA-binding</keyword>
<dbReference type="EMBL" id="LZZM01000153">
    <property type="protein sequence ID" value="OOM77223.1"/>
    <property type="molecule type" value="Genomic_DNA"/>
</dbReference>
<dbReference type="GO" id="GO:0003677">
    <property type="term" value="F:DNA binding"/>
    <property type="evidence" value="ECO:0007669"/>
    <property type="project" value="UniProtKB-UniRule"/>
</dbReference>
<accession>A0A1S8THF6</accession>
<evidence type="ECO:0000256" key="2">
    <source>
        <dbReference type="PROSITE-ProRule" id="PRU00335"/>
    </source>
</evidence>
<dbReference type="OrthoDB" id="9808476at2"/>
<dbReference type="Proteomes" id="UP000190890">
    <property type="component" value="Unassembled WGS sequence"/>
</dbReference>
<dbReference type="SUPFAM" id="SSF46689">
    <property type="entry name" value="Homeodomain-like"/>
    <property type="match status" value="1"/>
</dbReference>
<feature type="DNA-binding region" description="H-T-H motif" evidence="2">
    <location>
        <begin position="24"/>
        <end position="43"/>
    </location>
</feature>
<dbReference type="PANTHER" id="PTHR43479">
    <property type="entry name" value="ACREF/ENVCD OPERON REPRESSOR-RELATED"/>
    <property type="match status" value="1"/>
</dbReference>
<evidence type="ECO:0000313" key="5">
    <source>
        <dbReference type="Proteomes" id="UP000190890"/>
    </source>
</evidence>
<dbReference type="InterPro" id="IPR050624">
    <property type="entry name" value="HTH-type_Tx_Regulator"/>
</dbReference>
<dbReference type="PANTHER" id="PTHR43479:SF11">
    <property type="entry name" value="ACREF_ENVCD OPERON REPRESSOR-RELATED"/>
    <property type="match status" value="1"/>
</dbReference>
<evidence type="ECO:0000313" key="4">
    <source>
        <dbReference type="EMBL" id="OOM77223.1"/>
    </source>
</evidence>
<dbReference type="AlphaFoldDB" id="A0A1S8THF6"/>
<keyword evidence="5" id="KW-1185">Reference proteome</keyword>
<dbReference type="RefSeq" id="WP_077847472.1">
    <property type="nucleotide sequence ID" value="NZ_LZZM01000153.1"/>
</dbReference>
<organism evidence="4 5">
    <name type="scientific">Clostridium puniceum</name>
    <dbReference type="NCBI Taxonomy" id="29367"/>
    <lineage>
        <taxon>Bacteria</taxon>
        <taxon>Bacillati</taxon>
        <taxon>Bacillota</taxon>
        <taxon>Clostridia</taxon>
        <taxon>Eubacteriales</taxon>
        <taxon>Clostridiaceae</taxon>
        <taxon>Clostridium</taxon>
    </lineage>
</organism>
<dbReference type="PRINTS" id="PR00455">
    <property type="entry name" value="HTHTETR"/>
</dbReference>
<dbReference type="InterPro" id="IPR001647">
    <property type="entry name" value="HTH_TetR"/>
</dbReference>
<proteinExistence type="predicted"/>
<evidence type="ECO:0000256" key="1">
    <source>
        <dbReference type="ARBA" id="ARBA00023125"/>
    </source>
</evidence>
<sequence length="201" mass="23822">MNTKEKIIHESLTLFSTKGFNAISVRDIAKAVGIKASSLYNHFKNKQDIFDTIIRRYSERINKFFSSVKMETDTHGIILNDIKWTKDQFFTKSLDICRFCLQDEYMVKFRKLLTIEQFNNSKIADLYHKLFIEDVLNFHSKIFESLINSNILIKKDPYTLAIQFYSPIFLLFYRHDSITDKELTSLKKHISQFKDMYTLKG</sequence>
<dbReference type="STRING" id="29367.CLPUN_23400"/>
<dbReference type="PROSITE" id="PS50977">
    <property type="entry name" value="HTH_TETR_2"/>
    <property type="match status" value="1"/>
</dbReference>
<gene>
    <name evidence="4" type="primary">icaR</name>
    <name evidence="4" type="ORF">CLPUN_23400</name>
</gene>
<dbReference type="Gene3D" id="1.10.357.10">
    <property type="entry name" value="Tetracycline Repressor, domain 2"/>
    <property type="match status" value="1"/>
</dbReference>
<reference evidence="4 5" key="1">
    <citation type="submission" date="2016-05" db="EMBL/GenBank/DDBJ databases">
        <title>Microbial solvent formation.</title>
        <authorList>
            <person name="Poehlein A."/>
            <person name="Montoya Solano J.D."/>
            <person name="Flitsch S."/>
            <person name="Krabben P."/>
            <person name="Duerre P."/>
            <person name="Daniel R."/>
        </authorList>
    </citation>
    <scope>NUCLEOTIDE SEQUENCE [LARGE SCALE GENOMIC DNA]</scope>
    <source>
        <strain evidence="4 5">DSM 2619</strain>
    </source>
</reference>
<protein>
    <submittedName>
        <fullName evidence="4">Biofilm operon icaADBC HTH-type negative transcriptional regulator IcaR</fullName>
    </submittedName>
</protein>
<dbReference type="InterPro" id="IPR009057">
    <property type="entry name" value="Homeodomain-like_sf"/>
</dbReference>
<dbReference type="Pfam" id="PF00440">
    <property type="entry name" value="TetR_N"/>
    <property type="match status" value="1"/>
</dbReference>
<name>A0A1S8THF6_9CLOT</name>
<comment type="caution">
    <text evidence="4">The sequence shown here is derived from an EMBL/GenBank/DDBJ whole genome shotgun (WGS) entry which is preliminary data.</text>
</comment>
<evidence type="ECO:0000259" key="3">
    <source>
        <dbReference type="PROSITE" id="PS50977"/>
    </source>
</evidence>
<feature type="domain" description="HTH tetR-type" evidence="3">
    <location>
        <begin position="1"/>
        <end position="61"/>
    </location>
</feature>